<dbReference type="EMBL" id="JBFRYA010000022">
    <property type="protein sequence ID" value="MEX1670796.1"/>
    <property type="molecule type" value="Genomic_DNA"/>
</dbReference>
<dbReference type="NCBIfam" id="NF045613">
    <property type="entry name" value="PA1571_fam"/>
    <property type="match status" value="1"/>
</dbReference>
<evidence type="ECO:0000313" key="2">
    <source>
        <dbReference type="Proteomes" id="UP001557485"/>
    </source>
</evidence>
<name>A0ABV3UBV3_9GAMM</name>
<dbReference type="RefSeq" id="WP_368383096.1">
    <property type="nucleotide sequence ID" value="NZ_JBFRYA010000022.1"/>
</dbReference>
<dbReference type="InterPro" id="IPR054635">
    <property type="entry name" value="PA1571-like"/>
</dbReference>
<accession>A0ABV3UBV3</accession>
<sequence length="61" mass="6767">MSQHTSAKFQRNTEQNNYLGAIIDQDGREIPISDAMIENSLQALQGTSAEFICRLAQRAAN</sequence>
<comment type="caution">
    <text evidence="1">The sequence shown here is derived from an EMBL/GenBank/DDBJ whole genome shotgun (WGS) entry which is preliminary data.</text>
</comment>
<keyword evidence="2" id="KW-1185">Reference proteome</keyword>
<dbReference type="Proteomes" id="UP001557485">
    <property type="component" value="Unassembled WGS sequence"/>
</dbReference>
<proteinExistence type="predicted"/>
<gene>
    <name evidence="1" type="ORF">AB4876_17895</name>
</gene>
<organism evidence="1 2">
    <name type="scientific">Zhongshania guokunii</name>
    <dbReference type="NCBI Taxonomy" id="641783"/>
    <lineage>
        <taxon>Bacteria</taxon>
        <taxon>Pseudomonadati</taxon>
        <taxon>Pseudomonadota</taxon>
        <taxon>Gammaproteobacteria</taxon>
        <taxon>Cellvibrionales</taxon>
        <taxon>Spongiibacteraceae</taxon>
        <taxon>Zhongshania</taxon>
    </lineage>
</organism>
<protein>
    <submittedName>
        <fullName evidence="1">PA1571 family protein</fullName>
    </submittedName>
</protein>
<evidence type="ECO:0000313" key="1">
    <source>
        <dbReference type="EMBL" id="MEX1670796.1"/>
    </source>
</evidence>
<reference evidence="1 2" key="1">
    <citation type="journal article" date="2011" name="Int. J. Syst. Evol. Microbiol.">
        <title>Zhongshania antarctica gen. nov., sp. nov. and Zhongshania guokunii sp. nov., gammaproteobacteria respectively isolated from coastal attached (fast) ice and surface seawater of the Antarctic.</title>
        <authorList>
            <person name="Li H.J."/>
            <person name="Zhang X.Y."/>
            <person name="Chen C.X."/>
            <person name="Zhang Y.J."/>
            <person name="Gao Z.M."/>
            <person name="Yu Y."/>
            <person name="Chen X.L."/>
            <person name="Chen B."/>
            <person name="Zhang Y.Z."/>
        </authorList>
    </citation>
    <scope>NUCLEOTIDE SEQUENCE [LARGE SCALE GENOMIC DNA]</scope>
    <source>
        <strain evidence="1 2">ZS6-22T</strain>
    </source>
</reference>